<dbReference type="Pfam" id="PF13857">
    <property type="entry name" value="Ank_5"/>
    <property type="match status" value="1"/>
</dbReference>
<evidence type="ECO:0000313" key="5">
    <source>
        <dbReference type="Proteomes" id="UP000054342"/>
    </source>
</evidence>
<evidence type="ECO:0000256" key="2">
    <source>
        <dbReference type="ARBA" id="ARBA00023043"/>
    </source>
</evidence>
<proteinExistence type="predicted"/>
<name>A0A0D2CLM6_9EURO</name>
<dbReference type="Gene3D" id="1.25.40.20">
    <property type="entry name" value="Ankyrin repeat-containing domain"/>
    <property type="match status" value="2"/>
</dbReference>
<keyword evidence="5" id="KW-1185">Reference proteome</keyword>
<dbReference type="Pfam" id="PF12796">
    <property type="entry name" value="Ank_2"/>
    <property type="match status" value="1"/>
</dbReference>
<dbReference type="PANTHER" id="PTHR24124:SF14">
    <property type="entry name" value="CHROMOSOME UNDETERMINED SCAFFOLD_25, WHOLE GENOME SHOTGUN SEQUENCE"/>
    <property type="match status" value="1"/>
</dbReference>
<dbReference type="STRING" id="348802.A0A0D2CLM6"/>
<gene>
    <name evidence="4" type="ORF">PV05_09560</name>
</gene>
<dbReference type="SMART" id="SM00248">
    <property type="entry name" value="ANK"/>
    <property type="match status" value="3"/>
</dbReference>
<dbReference type="GO" id="GO:0005634">
    <property type="term" value="C:nucleus"/>
    <property type="evidence" value="ECO:0007669"/>
    <property type="project" value="TreeGrafter"/>
</dbReference>
<dbReference type="GO" id="GO:0010468">
    <property type="term" value="P:regulation of gene expression"/>
    <property type="evidence" value="ECO:0007669"/>
    <property type="project" value="TreeGrafter"/>
</dbReference>
<dbReference type="OrthoDB" id="3200163at2759"/>
<sequence length="513" mass="59157">MAAIMANDKNQIGQLLQESFSLLERNYLGQTALHLAVIRPKLLANLVARFDNLDVDEPARHGVTPLMYAATYGEDVSVITLLRAGADLCKRDDLNKCNFLDYALGRENWNVLDRTIQDCKLLYSPSRSQSIVDYVTVRLLRDFRPLDRGTHLRRLLSLGADPNVTCPDGSTLLHHVWDSDEAEALFEAGYRRINDPDEGGVRPLMKLVRHSCLVLVQKCLERGASVSDQDDRGWTVLHYAVQVLRCKLLYPHRHQLYLKRQGELAMSLPSFGCCSGMERILEPQIIVRVLALKPDVHQPQFFWERVDPSLRSTMEIYGRWNGSKSYLKRSRKGFAGGSWWRCRYSRVEDDDINNILDEQSVEIQELDESLEILATSEISDYTKSWIQEFAQYVTEHKTRPSGVQAFDAAGSVADTAFQIAPRHSLRYIVDTKRDEFRVEPHSNWRWDTPDMTRRVDIQAYLDWVAYCYDHRAEFAQCSEMDEEWRAKRIQFALRLRQVLEEGCLEEAKGAAHR</sequence>
<dbReference type="AlphaFoldDB" id="A0A0D2CLM6"/>
<dbReference type="PANTHER" id="PTHR24124">
    <property type="entry name" value="ANKYRIN REPEAT FAMILY A"/>
    <property type="match status" value="1"/>
</dbReference>
<reference evidence="4 5" key="1">
    <citation type="submission" date="2015-01" db="EMBL/GenBank/DDBJ databases">
        <title>The Genome Sequence of Exophiala xenobiotica CBS118157.</title>
        <authorList>
            <consortium name="The Broad Institute Genomics Platform"/>
            <person name="Cuomo C."/>
            <person name="de Hoog S."/>
            <person name="Gorbushina A."/>
            <person name="Stielow B."/>
            <person name="Teixiera M."/>
            <person name="Abouelleil A."/>
            <person name="Chapman S.B."/>
            <person name="Priest M."/>
            <person name="Young S.K."/>
            <person name="Wortman J."/>
            <person name="Nusbaum C."/>
            <person name="Birren B."/>
        </authorList>
    </citation>
    <scope>NUCLEOTIDE SEQUENCE [LARGE SCALE GENOMIC DNA]</scope>
    <source>
        <strain evidence="4 5">CBS 118157</strain>
    </source>
</reference>
<dbReference type="EMBL" id="KN847322">
    <property type="protein sequence ID" value="KIW50772.1"/>
    <property type="molecule type" value="Genomic_DNA"/>
</dbReference>
<evidence type="ECO:0000256" key="3">
    <source>
        <dbReference type="PROSITE-ProRule" id="PRU00023"/>
    </source>
</evidence>
<evidence type="ECO:0000256" key="1">
    <source>
        <dbReference type="ARBA" id="ARBA00022737"/>
    </source>
</evidence>
<keyword evidence="1" id="KW-0677">Repeat</keyword>
<dbReference type="PROSITE" id="PS50297">
    <property type="entry name" value="ANK_REP_REGION"/>
    <property type="match status" value="1"/>
</dbReference>
<dbReference type="InterPro" id="IPR002110">
    <property type="entry name" value="Ankyrin_rpt"/>
</dbReference>
<evidence type="ECO:0000313" key="4">
    <source>
        <dbReference type="EMBL" id="KIW50772.1"/>
    </source>
</evidence>
<feature type="repeat" description="ANK" evidence="3">
    <location>
        <begin position="61"/>
        <end position="93"/>
    </location>
</feature>
<protein>
    <submittedName>
        <fullName evidence="4">Uncharacterized protein</fullName>
    </submittedName>
</protein>
<accession>A0A0D2CLM6</accession>
<dbReference type="HOGENOM" id="CLU_531035_0_0_1"/>
<dbReference type="GeneID" id="25331468"/>
<dbReference type="SUPFAM" id="SSF48403">
    <property type="entry name" value="Ankyrin repeat"/>
    <property type="match status" value="1"/>
</dbReference>
<dbReference type="Proteomes" id="UP000054342">
    <property type="component" value="Unassembled WGS sequence"/>
</dbReference>
<keyword evidence="2 3" id="KW-0040">ANK repeat</keyword>
<dbReference type="RefSeq" id="XP_013311356.1">
    <property type="nucleotide sequence ID" value="XM_013455902.1"/>
</dbReference>
<organism evidence="4 5">
    <name type="scientific">Exophiala xenobiotica</name>
    <dbReference type="NCBI Taxonomy" id="348802"/>
    <lineage>
        <taxon>Eukaryota</taxon>
        <taxon>Fungi</taxon>
        <taxon>Dikarya</taxon>
        <taxon>Ascomycota</taxon>
        <taxon>Pezizomycotina</taxon>
        <taxon>Eurotiomycetes</taxon>
        <taxon>Chaetothyriomycetidae</taxon>
        <taxon>Chaetothyriales</taxon>
        <taxon>Herpotrichiellaceae</taxon>
        <taxon>Exophiala</taxon>
    </lineage>
</organism>
<dbReference type="InterPro" id="IPR036770">
    <property type="entry name" value="Ankyrin_rpt-contain_sf"/>
</dbReference>
<dbReference type="PROSITE" id="PS50088">
    <property type="entry name" value="ANK_REPEAT"/>
    <property type="match status" value="1"/>
</dbReference>